<reference evidence="1 2" key="1">
    <citation type="journal article" date="2013" name="PLoS Genet.">
        <title>Comparative genome structure, secondary metabolite, and effector coding capacity across Cochliobolus pathogens.</title>
        <authorList>
            <person name="Condon B.J."/>
            <person name="Leng Y."/>
            <person name="Wu D."/>
            <person name="Bushley K.E."/>
            <person name="Ohm R.A."/>
            <person name="Otillar R."/>
            <person name="Martin J."/>
            <person name="Schackwitz W."/>
            <person name="Grimwood J."/>
            <person name="MohdZainudin N."/>
            <person name="Xue C."/>
            <person name="Wang R."/>
            <person name="Manning V.A."/>
            <person name="Dhillon B."/>
            <person name="Tu Z.J."/>
            <person name="Steffenson B.J."/>
            <person name="Salamov A."/>
            <person name="Sun H."/>
            <person name="Lowry S."/>
            <person name="LaButti K."/>
            <person name="Han J."/>
            <person name="Copeland A."/>
            <person name="Lindquist E."/>
            <person name="Barry K."/>
            <person name="Schmutz J."/>
            <person name="Baker S.E."/>
            <person name="Ciuffetti L.M."/>
            <person name="Grigoriev I.V."/>
            <person name="Zhong S."/>
            <person name="Turgeon B.G."/>
        </authorList>
    </citation>
    <scope>NUCLEOTIDE SEQUENCE [LARGE SCALE GENOMIC DNA]</scope>
    <source>
        <strain evidence="1 2">FI3</strain>
    </source>
</reference>
<dbReference type="EMBL" id="KI968712">
    <property type="protein sequence ID" value="EUN29582.1"/>
    <property type="molecule type" value="Genomic_DNA"/>
</dbReference>
<accession>W7F006</accession>
<organism evidence="1 2">
    <name type="scientific">Bipolaris victoriae (strain FI3)</name>
    <name type="common">Victoria blight of oats agent</name>
    <name type="synonym">Cochliobolus victoriae</name>
    <dbReference type="NCBI Taxonomy" id="930091"/>
    <lineage>
        <taxon>Eukaryota</taxon>
        <taxon>Fungi</taxon>
        <taxon>Dikarya</taxon>
        <taxon>Ascomycota</taxon>
        <taxon>Pezizomycotina</taxon>
        <taxon>Dothideomycetes</taxon>
        <taxon>Pleosporomycetidae</taxon>
        <taxon>Pleosporales</taxon>
        <taxon>Pleosporineae</taxon>
        <taxon>Pleosporaceae</taxon>
        <taxon>Bipolaris</taxon>
    </lineage>
</organism>
<dbReference type="HOGENOM" id="CLU_2746838_0_0_1"/>
<sequence length="71" mass="8299">FQKGMRAGLDIFRISQFIPLSFSCHILTYFRLCNGVERLHKYRLLHCCDNSCNLNSCNQPSFPYWVHPSAC</sequence>
<proteinExistence type="predicted"/>
<protein>
    <submittedName>
        <fullName evidence="1">Uncharacterized protein</fullName>
    </submittedName>
</protein>
<dbReference type="AlphaFoldDB" id="W7F006"/>
<feature type="non-terminal residue" evidence="1">
    <location>
        <position position="1"/>
    </location>
</feature>
<dbReference type="GeneID" id="26259599"/>
<dbReference type="RefSeq" id="XP_014559160.1">
    <property type="nucleotide sequence ID" value="XM_014703674.1"/>
</dbReference>
<evidence type="ECO:0000313" key="1">
    <source>
        <dbReference type="EMBL" id="EUN29582.1"/>
    </source>
</evidence>
<dbReference type="Proteomes" id="UP000054337">
    <property type="component" value="Unassembled WGS sequence"/>
</dbReference>
<gene>
    <name evidence="1" type="ORF">COCVIDRAFT_92782</name>
</gene>
<name>W7F006_BIPV3</name>
<keyword evidence="2" id="KW-1185">Reference proteome</keyword>
<evidence type="ECO:0000313" key="2">
    <source>
        <dbReference type="Proteomes" id="UP000054337"/>
    </source>
</evidence>